<dbReference type="KEGG" id="bcom:BAUCODRAFT_144379"/>
<dbReference type="GO" id="GO:0005783">
    <property type="term" value="C:endoplasmic reticulum"/>
    <property type="evidence" value="ECO:0007669"/>
    <property type="project" value="TreeGrafter"/>
</dbReference>
<dbReference type="eggNOG" id="KOG1591">
    <property type="taxonomic scope" value="Eukaryota"/>
</dbReference>
<dbReference type="SMART" id="SM00702">
    <property type="entry name" value="P4Hc"/>
    <property type="match status" value="1"/>
</dbReference>
<evidence type="ECO:0000256" key="4">
    <source>
        <dbReference type="ARBA" id="ARBA00023002"/>
    </source>
</evidence>
<dbReference type="OrthoDB" id="420380at2759"/>
<evidence type="ECO:0000259" key="6">
    <source>
        <dbReference type="PROSITE" id="PS51471"/>
    </source>
</evidence>
<dbReference type="InterPro" id="IPR044862">
    <property type="entry name" value="Pro_4_hyd_alph_FE2OG_OXY"/>
</dbReference>
<dbReference type="EMBL" id="KB445550">
    <property type="protein sequence ID" value="EMD00758.1"/>
    <property type="molecule type" value="Genomic_DNA"/>
</dbReference>
<evidence type="ECO:0000313" key="7">
    <source>
        <dbReference type="EMBL" id="EMD00758.1"/>
    </source>
</evidence>
<dbReference type="AlphaFoldDB" id="M2M144"/>
<dbReference type="OMA" id="TVQCIEQ"/>
<evidence type="ECO:0000256" key="1">
    <source>
        <dbReference type="ARBA" id="ARBA00001961"/>
    </source>
</evidence>
<keyword evidence="3" id="KW-0223">Dioxygenase</keyword>
<dbReference type="GO" id="GO:0004656">
    <property type="term" value="F:procollagen-proline 4-dioxygenase activity"/>
    <property type="evidence" value="ECO:0007669"/>
    <property type="project" value="TreeGrafter"/>
</dbReference>
<evidence type="ECO:0000256" key="5">
    <source>
        <dbReference type="ARBA" id="ARBA00023004"/>
    </source>
</evidence>
<keyword evidence="2" id="KW-0479">Metal-binding</keyword>
<sequence>MAKDTSAPFRWRTVVEVAGIAAIIYVLLGAPGLPSAWRTGRSAEKDTPAVRTKIESLVSPAKELNCPTHKYETHVFSSSPLILYVDGFLSDSEAEHLIDISADKWQISTVSTDGIERTDESVRKSEKALVQRDLTVQCIEQRALSFQGWPQDTFIERLWTQRYNESGHFAPHFDWSTATKTARRVSTFMVYVSANCTGGGTQFLRIERPQAESWCQFVECNVQSEGVTFKPRKGAAVFWENFDAEGRGYRETMHAGLPVESGTKIGLNIWSWYQKGYRVDDGEP</sequence>
<dbReference type="PROSITE" id="PS51471">
    <property type="entry name" value="FE2OG_OXY"/>
    <property type="match status" value="1"/>
</dbReference>
<feature type="domain" description="Fe2OG dioxygenase" evidence="6">
    <location>
        <begin position="153"/>
        <end position="275"/>
    </location>
</feature>
<dbReference type="HOGENOM" id="CLU_058132_0_4_1"/>
<reference evidence="7 8" key="1">
    <citation type="journal article" date="2012" name="PLoS Pathog.">
        <title>Diverse lifestyles and strategies of plant pathogenesis encoded in the genomes of eighteen Dothideomycetes fungi.</title>
        <authorList>
            <person name="Ohm R.A."/>
            <person name="Feau N."/>
            <person name="Henrissat B."/>
            <person name="Schoch C.L."/>
            <person name="Horwitz B.A."/>
            <person name="Barry K.W."/>
            <person name="Condon B.J."/>
            <person name="Copeland A.C."/>
            <person name="Dhillon B."/>
            <person name="Glaser F."/>
            <person name="Hesse C.N."/>
            <person name="Kosti I."/>
            <person name="LaButti K."/>
            <person name="Lindquist E.A."/>
            <person name="Lucas S."/>
            <person name="Salamov A.A."/>
            <person name="Bradshaw R.E."/>
            <person name="Ciuffetti L."/>
            <person name="Hamelin R.C."/>
            <person name="Kema G.H.J."/>
            <person name="Lawrence C."/>
            <person name="Scott J.A."/>
            <person name="Spatafora J.W."/>
            <person name="Turgeon B.G."/>
            <person name="de Wit P.J.G.M."/>
            <person name="Zhong S."/>
            <person name="Goodwin S.B."/>
            <person name="Grigoriev I.V."/>
        </authorList>
    </citation>
    <scope>NUCLEOTIDE SEQUENCE [LARGE SCALE GENOMIC DNA]</scope>
    <source>
        <strain evidence="7 8">UAMH 10762</strain>
    </source>
</reference>
<evidence type="ECO:0000256" key="3">
    <source>
        <dbReference type="ARBA" id="ARBA00022964"/>
    </source>
</evidence>
<dbReference type="InterPro" id="IPR005123">
    <property type="entry name" value="Oxoglu/Fe-dep_dioxygenase_dom"/>
</dbReference>
<protein>
    <recommendedName>
        <fullName evidence="6">Fe2OG dioxygenase domain-containing protein</fullName>
    </recommendedName>
</protein>
<dbReference type="STRING" id="717646.M2M144"/>
<dbReference type="Gene3D" id="2.60.120.620">
    <property type="entry name" value="q2cbj1_9rhob like domain"/>
    <property type="match status" value="1"/>
</dbReference>
<organism evidence="7 8">
    <name type="scientific">Baudoinia panamericana (strain UAMH 10762)</name>
    <name type="common">Angels' share fungus</name>
    <name type="synonym">Baudoinia compniacensis (strain UAMH 10762)</name>
    <dbReference type="NCBI Taxonomy" id="717646"/>
    <lineage>
        <taxon>Eukaryota</taxon>
        <taxon>Fungi</taxon>
        <taxon>Dikarya</taxon>
        <taxon>Ascomycota</taxon>
        <taxon>Pezizomycotina</taxon>
        <taxon>Dothideomycetes</taxon>
        <taxon>Dothideomycetidae</taxon>
        <taxon>Mycosphaerellales</taxon>
        <taxon>Teratosphaeriaceae</taxon>
        <taxon>Baudoinia</taxon>
    </lineage>
</organism>
<dbReference type="InterPro" id="IPR006620">
    <property type="entry name" value="Pro_4_hyd_alph"/>
</dbReference>
<proteinExistence type="predicted"/>
<dbReference type="Proteomes" id="UP000011761">
    <property type="component" value="Unassembled WGS sequence"/>
</dbReference>
<dbReference type="GO" id="GO:0031418">
    <property type="term" value="F:L-ascorbic acid binding"/>
    <property type="evidence" value="ECO:0007669"/>
    <property type="project" value="InterPro"/>
</dbReference>
<keyword evidence="4" id="KW-0560">Oxidoreductase</keyword>
<accession>M2M144</accession>
<dbReference type="Pfam" id="PF13640">
    <property type="entry name" value="2OG-FeII_Oxy_3"/>
    <property type="match status" value="1"/>
</dbReference>
<dbReference type="InterPro" id="IPR045054">
    <property type="entry name" value="P4HA-like"/>
</dbReference>
<comment type="cofactor">
    <cofactor evidence="1">
        <name>L-ascorbate</name>
        <dbReference type="ChEBI" id="CHEBI:38290"/>
    </cofactor>
</comment>
<gene>
    <name evidence="7" type="ORF">BAUCODRAFT_144379</name>
</gene>
<dbReference type="RefSeq" id="XP_007671942.1">
    <property type="nucleotide sequence ID" value="XM_007673752.1"/>
</dbReference>
<dbReference type="PANTHER" id="PTHR10869">
    <property type="entry name" value="PROLYL 4-HYDROXYLASE ALPHA SUBUNIT"/>
    <property type="match status" value="1"/>
</dbReference>
<keyword evidence="8" id="KW-1185">Reference proteome</keyword>
<dbReference type="GO" id="GO:0005506">
    <property type="term" value="F:iron ion binding"/>
    <property type="evidence" value="ECO:0007669"/>
    <property type="project" value="InterPro"/>
</dbReference>
<dbReference type="PANTHER" id="PTHR10869:SF246">
    <property type="entry name" value="TRANSMEMBRANE PROLYL 4-HYDROXYLASE"/>
    <property type="match status" value="1"/>
</dbReference>
<dbReference type="GeneID" id="19108490"/>
<evidence type="ECO:0000313" key="8">
    <source>
        <dbReference type="Proteomes" id="UP000011761"/>
    </source>
</evidence>
<evidence type="ECO:0000256" key="2">
    <source>
        <dbReference type="ARBA" id="ARBA00022723"/>
    </source>
</evidence>
<name>M2M144_BAUPA</name>
<keyword evidence="5" id="KW-0408">Iron</keyword>